<dbReference type="RefSeq" id="XP_066652849.1">
    <property type="nucleotide sequence ID" value="XM_066798305.1"/>
</dbReference>
<dbReference type="EMBL" id="JBBPEH010000009">
    <property type="protein sequence ID" value="KAK7533810.1"/>
    <property type="molecule type" value="Genomic_DNA"/>
</dbReference>
<name>A0ABR1LGL0_9PEZI</name>
<keyword evidence="3" id="KW-1185">Reference proteome</keyword>
<protein>
    <submittedName>
        <fullName evidence="2">Uncharacterized protein</fullName>
    </submittedName>
</protein>
<evidence type="ECO:0000313" key="2">
    <source>
        <dbReference type="EMBL" id="KAK7533810.1"/>
    </source>
</evidence>
<dbReference type="GeneID" id="92031211"/>
<organism evidence="2 3">
    <name type="scientific">Phyllosticta citribraziliensis</name>
    <dbReference type="NCBI Taxonomy" id="989973"/>
    <lineage>
        <taxon>Eukaryota</taxon>
        <taxon>Fungi</taxon>
        <taxon>Dikarya</taxon>
        <taxon>Ascomycota</taxon>
        <taxon>Pezizomycotina</taxon>
        <taxon>Dothideomycetes</taxon>
        <taxon>Dothideomycetes incertae sedis</taxon>
        <taxon>Botryosphaeriales</taxon>
        <taxon>Phyllostictaceae</taxon>
        <taxon>Phyllosticta</taxon>
    </lineage>
</organism>
<gene>
    <name evidence="2" type="ORF">J3D65DRAFT_604864</name>
</gene>
<comment type="caution">
    <text evidence="2">The sequence shown here is derived from an EMBL/GenBank/DDBJ whole genome shotgun (WGS) entry which is preliminary data.</text>
</comment>
<dbReference type="Proteomes" id="UP001360953">
    <property type="component" value="Unassembled WGS sequence"/>
</dbReference>
<accession>A0ABR1LGL0</accession>
<feature type="region of interest" description="Disordered" evidence="1">
    <location>
        <begin position="470"/>
        <end position="493"/>
    </location>
</feature>
<evidence type="ECO:0000256" key="1">
    <source>
        <dbReference type="SAM" id="MobiDB-lite"/>
    </source>
</evidence>
<proteinExistence type="predicted"/>
<sequence length="515" mass="56786">MLKADHGDIDMLVEGPRHDRTTSYVLEALGAKAYKDEGPMLNFGMGQGLRGRRRVWVEFLGAWHTVLISDCQPIFGCIFGSSSLLENGNRAWWCGMKPRCWQNGRPLLTLLNNTTTTTAISLSRAFLQPPTFRRLYLFISSIIFTLNLSYNHHYDYTMASSSTSSFGKTNVASSAMQTDTAAQKAVQAIWQDAYCLSWEDSFEAEILRATHLLHDELRPLLQLGATVEACEKIERCADAIMGILAAWTVRSQLISRRTQFIDLKSPEPEAKALTFEFELQSLPTASGCEANIATAQKTEQYIANQIAAPFSTAVFNNNAAFDLDAAQRIRTCLSGLRKRSADVASSAKQACHDAAGVRQSLLGFLVEITAEKEEQEVLERQLKKTAAKQAKRERVLGPLKGLLSKQRPEELKGIERVTQANTQRLDLLRQYVLGISEAGTQPGLAALPPVSLAELQQQQQGVCARFGPVQQQGKRKMQEADPPLSRHDSVSGILQRTRASIAEMNKPSTSAAGPG</sequence>
<feature type="compositionally biased region" description="Basic and acidic residues" evidence="1">
    <location>
        <begin position="476"/>
        <end position="489"/>
    </location>
</feature>
<reference evidence="2 3" key="1">
    <citation type="submission" date="2024-04" db="EMBL/GenBank/DDBJ databases">
        <title>Phyllosticta paracitricarpa is synonymous to the EU quarantine fungus P. citricarpa based on phylogenomic analyses.</title>
        <authorList>
            <consortium name="Lawrence Berkeley National Laboratory"/>
            <person name="Van ingen-buijs V.A."/>
            <person name="Van westerhoven A.C."/>
            <person name="Haridas S."/>
            <person name="Skiadas P."/>
            <person name="Martin F."/>
            <person name="Groenewald J.Z."/>
            <person name="Crous P.W."/>
            <person name="Seidl M.F."/>
        </authorList>
    </citation>
    <scope>NUCLEOTIDE SEQUENCE [LARGE SCALE GENOMIC DNA]</scope>
    <source>
        <strain evidence="2 3">CPC 17464</strain>
    </source>
</reference>
<evidence type="ECO:0000313" key="3">
    <source>
        <dbReference type="Proteomes" id="UP001360953"/>
    </source>
</evidence>